<dbReference type="InterPro" id="IPR001633">
    <property type="entry name" value="EAL_dom"/>
</dbReference>
<dbReference type="EMBL" id="AP019309">
    <property type="protein sequence ID" value="BBH25682.1"/>
    <property type="molecule type" value="Genomic_DNA"/>
</dbReference>
<dbReference type="CDD" id="cd01948">
    <property type="entry name" value="EAL"/>
    <property type="match status" value="1"/>
</dbReference>
<dbReference type="Gene3D" id="3.30.70.270">
    <property type="match status" value="2"/>
</dbReference>
<dbReference type="SUPFAM" id="SSF141868">
    <property type="entry name" value="EAL domain-like"/>
    <property type="match status" value="1"/>
</dbReference>
<evidence type="ECO:0000259" key="3">
    <source>
        <dbReference type="PROSITE" id="PS50887"/>
    </source>
</evidence>
<sequence length="780" mass="90336">MGIIFLFCDYPQRDFAHFLSDAVYVVILLILALGVSIIGLSSRRKNISNISQMKDRSRLDVLTGMHNITALDEDRASYYHDHQGVIGMDIDHFKMINEMYGHFFGDQVMKSFSDTFISLLGHEHTYRYHDDLLIGFVDEQACDATQIYQAMQSSLKTLKIDDKPVAIPFSACYLHGDIHDHEDFREMLRNLDFALKEAKGDRKLVSYTLAEAKQRFNEEYLKQRLALYQGDKLTHMLEMNHFYELGAQYLPDMIQPVLIYLNFRNFKGYNERYGRELGDQLLMTLSSRIHEIFDENLSSRFYGDHFYILCEKEHLENQLERLIDRMHSIAFAPPSLAIGVYVFTSERNLYTGCDNAKFAGDSIKENMTLTVRYFDEELAEKKQTYNYINAHFEEALAQHQIKVYYQPIVRAVSKAMCNAEALSRWQVNDQIFAPAHFIPVLESLHLIYKLDLYIVDQVIADLNDKRQKGQDVVPVSINLSGYDFQDCDIVSEIIKRVDAAHLPHELLVIEITESIFVASERMNDYVKAFHEAGFKVWMDDFGSGYSSLNMLKSIDVDLVKLDMKFMKDFDQDESNRLMVADLIQIASRMGCETLAEGVESEETFEALRMMGCAKIQGYYISKPVDLAHLMEKQKTIALESAQESKYCDAVSQVNLNDPFTFYPLNEQLAVKVPPRAVVELVDDTTFYVLRGNKEYYKLIQDVDFSADGHKLIRPLSKPFMEGLHRCFETHEWESIIRSPEQGFYMNSLVHVISTVDNRVAFIIYITYIQKIEDQKTENFK</sequence>
<dbReference type="SUPFAM" id="SSF55073">
    <property type="entry name" value="Nucleotide cyclase"/>
    <property type="match status" value="2"/>
</dbReference>
<evidence type="ECO:0008006" key="6">
    <source>
        <dbReference type="Google" id="ProtNLM"/>
    </source>
</evidence>
<dbReference type="PANTHER" id="PTHR33121:SF71">
    <property type="entry name" value="OXYGEN SENSOR PROTEIN DOSP"/>
    <property type="match status" value="1"/>
</dbReference>
<protein>
    <recommendedName>
        <fullName evidence="6">GGDEF-domain containing protein</fullName>
    </recommendedName>
</protein>
<feature type="domain" description="EAL" evidence="2">
    <location>
        <begin position="385"/>
        <end position="637"/>
    </location>
</feature>
<dbReference type="KEGG" id="ebm:SG0102_06160"/>
<dbReference type="InterPro" id="IPR043128">
    <property type="entry name" value="Rev_trsase/Diguanyl_cyclase"/>
</dbReference>
<evidence type="ECO:0000313" key="5">
    <source>
        <dbReference type="Proteomes" id="UP000268059"/>
    </source>
</evidence>
<dbReference type="PROSITE" id="PS50887">
    <property type="entry name" value="GGDEF"/>
    <property type="match status" value="2"/>
</dbReference>
<dbReference type="Pfam" id="PF00563">
    <property type="entry name" value="EAL"/>
    <property type="match status" value="1"/>
</dbReference>
<proteinExistence type="predicted"/>
<keyword evidence="5" id="KW-1185">Reference proteome</keyword>
<keyword evidence="1" id="KW-0812">Transmembrane</keyword>
<keyword evidence="1" id="KW-0472">Membrane</keyword>
<dbReference type="AlphaFoldDB" id="A0A3G9J511"/>
<dbReference type="InterPro" id="IPR035919">
    <property type="entry name" value="EAL_sf"/>
</dbReference>
<dbReference type="InterPro" id="IPR029787">
    <property type="entry name" value="Nucleotide_cyclase"/>
</dbReference>
<dbReference type="SMART" id="SM00267">
    <property type="entry name" value="GGDEF"/>
    <property type="match status" value="2"/>
</dbReference>
<organism evidence="4 5">
    <name type="scientific">Intestinibaculum porci</name>
    <dbReference type="NCBI Taxonomy" id="2487118"/>
    <lineage>
        <taxon>Bacteria</taxon>
        <taxon>Bacillati</taxon>
        <taxon>Bacillota</taxon>
        <taxon>Erysipelotrichia</taxon>
        <taxon>Erysipelotrichales</taxon>
        <taxon>Erysipelotrichaceae</taxon>
        <taxon>Intestinibaculum</taxon>
    </lineage>
</organism>
<dbReference type="Proteomes" id="UP000268059">
    <property type="component" value="Chromosome"/>
</dbReference>
<dbReference type="InParanoid" id="A0A3G9J511"/>
<dbReference type="InterPro" id="IPR000160">
    <property type="entry name" value="GGDEF_dom"/>
</dbReference>
<evidence type="ECO:0000313" key="4">
    <source>
        <dbReference type="EMBL" id="BBH25682.1"/>
    </source>
</evidence>
<evidence type="ECO:0000256" key="1">
    <source>
        <dbReference type="SAM" id="Phobius"/>
    </source>
</evidence>
<dbReference type="InterPro" id="IPR050706">
    <property type="entry name" value="Cyclic-di-GMP_PDE-like"/>
</dbReference>
<dbReference type="SMART" id="SM00052">
    <property type="entry name" value="EAL"/>
    <property type="match status" value="1"/>
</dbReference>
<feature type="domain" description="GGDEF" evidence="3">
    <location>
        <begin position="81"/>
        <end position="209"/>
    </location>
</feature>
<reference evidence="4 5" key="1">
    <citation type="submission" date="2018-11" db="EMBL/GenBank/DDBJ databases">
        <title>Novel Erysipelotrichaceae bacterium isolated from small intestine of a swine.</title>
        <authorList>
            <person name="Kim J.S."/>
            <person name="Choe H."/>
            <person name="Lee Y.R."/>
            <person name="Kim K.M."/>
            <person name="Park D.S."/>
        </authorList>
    </citation>
    <scope>NUCLEOTIDE SEQUENCE [LARGE SCALE GENOMIC DNA]</scope>
    <source>
        <strain evidence="4 5">SG0102</strain>
    </source>
</reference>
<dbReference type="GO" id="GO:0071111">
    <property type="term" value="F:cyclic-guanylate-specific phosphodiesterase activity"/>
    <property type="evidence" value="ECO:0007669"/>
    <property type="project" value="InterPro"/>
</dbReference>
<evidence type="ECO:0000259" key="2">
    <source>
        <dbReference type="PROSITE" id="PS50883"/>
    </source>
</evidence>
<gene>
    <name evidence="4" type="ORF">SG0102_06160</name>
</gene>
<accession>A0A3G9J511</accession>
<dbReference type="Pfam" id="PF00990">
    <property type="entry name" value="GGDEF"/>
    <property type="match status" value="2"/>
</dbReference>
<feature type="transmembrane region" description="Helical" evidence="1">
    <location>
        <begin position="22"/>
        <end position="40"/>
    </location>
</feature>
<dbReference type="Gene3D" id="3.20.20.450">
    <property type="entry name" value="EAL domain"/>
    <property type="match status" value="1"/>
</dbReference>
<dbReference type="PANTHER" id="PTHR33121">
    <property type="entry name" value="CYCLIC DI-GMP PHOSPHODIESTERASE PDEF"/>
    <property type="match status" value="1"/>
</dbReference>
<keyword evidence="1" id="KW-1133">Transmembrane helix</keyword>
<dbReference type="NCBIfam" id="TIGR00254">
    <property type="entry name" value="GGDEF"/>
    <property type="match status" value="1"/>
</dbReference>
<feature type="domain" description="GGDEF" evidence="3">
    <location>
        <begin position="254"/>
        <end position="376"/>
    </location>
</feature>
<name>A0A3G9J511_9FIRM</name>
<dbReference type="PROSITE" id="PS50883">
    <property type="entry name" value="EAL"/>
    <property type="match status" value="1"/>
</dbReference>